<evidence type="ECO:0000256" key="14">
    <source>
        <dbReference type="SAM" id="SignalP"/>
    </source>
</evidence>
<dbReference type="InterPro" id="IPR038518">
    <property type="entry name" value="Glyco_hydro_63N_sf"/>
</dbReference>
<dbReference type="GO" id="GO:0005789">
    <property type="term" value="C:endoplasmic reticulum membrane"/>
    <property type="evidence" value="ECO:0007669"/>
    <property type="project" value="UniProtKB-SubCell"/>
</dbReference>
<feature type="domain" description="Glycosyl hydrolase family 63 C-terminal" evidence="15">
    <location>
        <begin position="258"/>
        <end position="655"/>
    </location>
</feature>
<dbReference type="AlphaFoldDB" id="A0A4Z1NZ27"/>
<dbReference type="STRING" id="86259.A0A4Z1NZ27"/>
<keyword evidence="8 12" id="KW-0472">Membrane</keyword>
<keyword evidence="18" id="KW-1185">Reference proteome</keyword>
<evidence type="ECO:0000256" key="9">
    <source>
        <dbReference type="ARBA" id="ARBA00023180"/>
    </source>
</evidence>
<keyword evidence="5 12" id="KW-0256">Endoplasmic reticulum</keyword>
<dbReference type="EC" id="3.2.1.106" evidence="11 12"/>
<dbReference type="Pfam" id="PF16923">
    <property type="entry name" value="Glyco_hydro_63N"/>
    <property type="match status" value="1"/>
</dbReference>
<comment type="subcellular location">
    <subcellularLocation>
        <location evidence="1 12">Endoplasmic reticulum membrane</location>
        <topology evidence="1 12">Single-pass type II membrane protein</topology>
    </subcellularLocation>
</comment>
<dbReference type="Gene3D" id="2.70.98.110">
    <property type="entry name" value="Glycosyl hydrolase family 63, N-terminal domain"/>
    <property type="match status" value="1"/>
</dbReference>
<keyword evidence="6" id="KW-0735">Signal-anchor</keyword>
<evidence type="ECO:0000256" key="11">
    <source>
        <dbReference type="ARBA" id="ARBA00038888"/>
    </source>
</evidence>
<evidence type="ECO:0000256" key="5">
    <source>
        <dbReference type="ARBA" id="ARBA00022824"/>
    </source>
</evidence>
<dbReference type="InterPro" id="IPR012341">
    <property type="entry name" value="6hp_glycosidase-like_sf"/>
</dbReference>
<comment type="similarity">
    <text evidence="2 12">Belongs to the glycosyl hydrolase 63 family.</text>
</comment>
<evidence type="ECO:0000313" key="17">
    <source>
        <dbReference type="EMBL" id="TID12909.1"/>
    </source>
</evidence>
<evidence type="ECO:0000313" key="18">
    <source>
        <dbReference type="Proteomes" id="UP000298493"/>
    </source>
</evidence>
<protein>
    <recommendedName>
        <fullName evidence="11 12">Mannosyl-oligosaccharide glucosidase</fullName>
        <ecNumber evidence="11 12">3.2.1.106</ecNumber>
    </recommendedName>
    <alternativeName>
        <fullName evidence="13">Glucosidase I</fullName>
    </alternativeName>
</protein>
<dbReference type="InterPro" id="IPR031335">
    <property type="entry name" value="Glyco_hydro_63_C"/>
</dbReference>
<dbReference type="EMBL" id="SNSC02000031">
    <property type="protein sequence ID" value="TID12909.1"/>
    <property type="molecule type" value="Genomic_DNA"/>
</dbReference>
<comment type="pathway">
    <text evidence="13">Glycan metabolism; N-glycan degradation.</text>
</comment>
<dbReference type="Pfam" id="PF03200">
    <property type="entry name" value="Glyco_hydro_63"/>
    <property type="match status" value="2"/>
</dbReference>
<sequence>MLLTSAVIGLFLTGSVLAKETVDDALLWGPYRPNLYFGVRPRSPYGPTFGLMWGSTKEDGRLDRGKLRHSCEQSDKLDLYSWTSYDVRTGGVEVISDPGNAVNLTLEFVKIPKRSAENWSLRVKGVPLEDGRDWNSTVIFYVGTSEEDYYGKATDIKCSSSSDGSVHCQDQEDYFTSMPPPATTNGENSSTVLKSLKVDRDSLWEAESFVLKEAFGSHVVTDGETGYGTLHFIERTFDSSFSFDIHMTINRFGTVAPEILSHYIQESKSKFDRRFDRVFSPNQRSLGQDYNHFSRSLLANLMGGIGYFYGDDRVNSSSAPIDSKANPGDDTKHELFTVVPSRAFLPRGFLRDEGFHLLVVMEWDLDLALDILKSWFALADNDGWIGHEQILGPEARSKVPAQFQIQNLDYANPPTLYLAVDTYLKMVTRKKKYKGVSSAHLKADAARIVIGRLYPLLKRHYEWWRRTQKAGDSYIKRRNHIYHSYRWRGQSGAHVPTSGMDDYPRTNPPGPHDLHVDALSWVTLMSDVLVNVADYLGATKDVKVFKEHQKTFERSLEFFHWSEVEQAYCDVTTLRRGRAFECHKGYISLLPFLLGSMNATHPHLNATLTLMRDEEELWSPHGLRSLSRSDELFGKDEDHWRGPIWININYLAIIKLLVSPINPYLYLYSPNLPSPLLPVRMKSWNNIKQQELSQTPGPHNTTARQTYISLRKNIINTVFNSWQQTGFAWEQYNPQTGAGQRTQGFTGWTALVVNILALPDYSETWDASDGGVDGLGGLEGVAEAGADSIALSAPIYLETGGSDWGFWFGVVVVVIFVLSGLVTFRAWYLKRTGLSGRRVGKRYAEL</sequence>
<feature type="signal peptide" evidence="14">
    <location>
        <begin position="1"/>
        <end position="18"/>
    </location>
</feature>
<evidence type="ECO:0000259" key="15">
    <source>
        <dbReference type="Pfam" id="PF03200"/>
    </source>
</evidence>
<dbReference type="SUPFAM" id="SSF48208">
    <property type="entry name" value="Six-hairpin glycosidases"/>
    <property type="match status" value="1"/>
</dbReference>
<comment type="function">
    <text evidence="12">Cleaves the distal alpha 1,2-linked glucose residue from the Glc(3)Man(9)GlcNAc(2) oligosaccharide precursor.</text>
</comment>
<organism evidence="17 18">
    <name type="scientific">Venturia nashicola</name>
    <dbReference type="NCBI Taxonomy" id="86259"/>
    <lineage>
        <taxon>Eukaryota</taxon>
        <taxon>Fungi</taxon>
        <taxon>Dikarya</taxon>
        <taxon>Ascomycota</taxon>
        <taxon>Pezizomycotina</taxon>
        <taxon>Dothideomycetes</taxon>
        <taxon>Pleosporomycetidae</taxon>
        <taxon>Venturiales</taxon>
        <taxon>Venturiaceae</taxon>
        <taxon>Venturia</taxon>
    </lineage>
</organism>
<dbReference type="InterPro" id="IPR031631">
    <property type="entry name" value="Glyco_hydro_63N"/>
</dbReference>
<keyword evidence="14" id="KW-0732">Signal</keyword>
<dbReference type="InterPro" id="IPR008928">
    <property type="entry name" value="6-hairpin_glycosidase_sf"/>
</dbReference>
<dbReference type="GO" id="GO:0006487">
    <property type="term" value="P:protein N-linked glycosylation"/>
    <property type="evidence" value="ECO:0007669"/>
    <property type="project" value="UniProtKB-UniRule"/>
</dbReference>
<dbReference type="InterPro" id="IPR004888">
    <property type="entry name" value="Glycoside_hydrolase_63"/>
</dbReference>
<evidence type="ECO:0000256" key="4">
    <source>
        <dbReference type="ARBA" id="ARBA00022801"/>
    </source>
</evidence>
<evidence type="ECO:0000259" key="16">
    <source>
        <dbReference type="Pfam" id="PF16923"/>
    </source>
</evidence>
<dbReference type="GO" id="GO:0009311">
    <property type="term" value="P:oligosaccharide metabolic process"/>
    <property type="evidence" value="ECO:0007669"/>
    <property type="project" value="UniProtKB-UniRule"/>
</dbReference>
<proteinExistence type="inferred from homology"/>
<dbReference type="PANTHER" id="PTHR10412:SF11">
    <property type="entry name" value="MANNOSYL-OLIGOSACCHARIDE GLUCOSIDASE"/>
    <property type="match status" value="1"/>
</dbReference>
<feature type="domain" description="Glycosyl hydrolase family 63 N-terminal" evidence="16">
    <location>
        <begin position="26"/>
        <end position="212"/>
    </location>
</feature>
<dbReference type="Gene3D" id="1.50.10.10">
    <property type="match status" value="1"/>
</dbReference>
<accession>A0A4Z1NZ27</accession>
<evidence type="ECO:0000256" key="3">
    <source>
        <dbReference type="ARBA" id="ARBA00022692"/>
    </source>
</evidence>
<evidence type="ECO:0000256" key="13">
    <source>
        <dbReference type="RuleBase" id="RU369107"/>
    </source>
</evidence>
<gene>
    <name evidence="17" type="ORF">E6O75_ATG10093</name>
</gene>
<comment type="caution">
    <text evidence="17">The sequence shown here is derived from an EMBL/GenBank/DDBJ whole genome shotgun (WGS) entry which is preliminary data.</text>
</comment>
<keyword evidence="7 12" id="KW-1133">Transmembrane helix</keyword>
<keyword evidence="4 12" id="KW-0378">Hydrolase</keyword>
<evidence type="ECO:0000256" key="10">
    <source>
        <dbReference type="ARBA" id="ARBA00023295"/>
    </source>
</evidence>
<evidence type="ECO:0000256" key="8">
    <source>
        <dbReference type="ARBA" id="ARBA00023136"/>
    </source>
</evidence>
<keyword evidence="3 12" id="KW-0812">Transmembrane</keyword>
<dbReference type="Proteomes" id="UP000298493">
    <property type="component" value="Unassembled WGS sequence"/>
</dbReference>
<reference evidence="17 18" key="1">
    <citation type="submission" date="2019-04" db="EMBL/GenBank/DDBJ databases">
        <title>High contiguity whole genome sequence and gene annotation resource for two Venturia nashicola isolates.</title>
        <authorList>
            <person name="Prokchorchik M."/>
            <person name="Won K."/>
            <person name="Lee Y."/>
            <person name="Choi E.D."/>
            <person name="Segonzac C."/>
            <person name="Sohn K.H."/>
        </authorList>
    </citation>
    <scope>NUCLEOTIDE SEQUENCE [LARGE SCALE GENOMIC DNA]</scope>
    <source>
        <strain evidence="17 18">PRI2</strain>
    </source>
</reference>
<dbReference type="PANTHER" id="PTHR10412">
    <property type="entry name" value="MANNOSYL-OLIGOSACCHARIDE GLUCOSIDASE"/>
    <property type="match status" value="1"/>
</dbReference>
<keyword evidence="10 12" id="KW-0326">Glycosidase</keyword>
<comment type="catalytic activity">
    <reaction evidence="12">
        <text>N(4)-(alpha-D-Glc-(1-&gt;2)-alpha-D-Glc-(1-&gt;3)-alpha-D-Glc-(1-&gt;3)-alpha-D-Man-(1-&gt;2)-alpha-D-Man-(1-&gt;2)-alpha-D-Man-(1-&gt;3)-[alpha-D-Man-(1-&gt;2)-alpha-D-Man-(1-&gt;3)-[alpha-D-Man-(1-&gt;2)-alpha-D-Man-(1-&gt;6)]-alpha-D-Man-(1-&gt;6)]-beta-D-Man-(1-&gt;4)-beta-D-GlcNAc-(1-&gt;4)-beta-D-GlcNAc)-L-asparaginyl-[protein] + H2O = N(4)-(alpha-D-Glc-(1-&gt;3)-alpha-D-Glc-(1-&gt;3)-alpha-D-Man-(1-&gt;2)-alpha-D-Man-(1-&gt;2)-alpha-D-Man-(1-&gt;3)-[alpha-D-Man-(1-&gt;2)-alpha-D-Man-(1-&gt;3)-[alpha-D-Man-(1-&gt;2)-alpha-D-Man-(1-&gt;6)]-alpha-D-Man-(1-&gt;6)]-beta-D-Man-(1-&gt;4)-beta-D-GlcNAc-(1-&gt;4)-beta-D-GlcNAc)-L-asparaginyl-[protein] + beta-D-glucose</text>
        <dbReference type="Rhea" id="RHEA:55988"/>
        <dbReference type="Rhea" id="RHEA-COMP:12806"/>
        <dbReference type="Rhea" id="RHEA-COMP:14355"/>
        <dbReference type="ChEBI" id="CHEBI:15377"/>
        <dbReference type="ChEBI" id="CHEBI:15903"/>
        <dbReference type="ChEBI" id="CHEBI:59082"/>
        <dbReference type="ChEBI" id="CHEBI:132537"/>
        <dbReference type="EC" id="3.2.1.106"/>
    </reaction>
</comment>
<evidence type="ECO:0000256" key="12">
    <source>
        <dbReference type="RuleBase" id="RU368089"/>
    </source>
</evidence>
<feature type="transmembrane region" description="Helical" evidence="12">
    <location>
        <begin position="804"/>
        <end position="828"/>
    </location>
</feature>
<feature type="chain" id="PRO_5021444316" description="Mannosyl-oligosaccharide glucosidase" evidence="14">
    <location>
        <begin position="19"/>
        <end position="846"/>
    </location>
</feature>
<evidence type="ECO:0000256" key="7">
    <source>
        <dbReference type="ARBA" id="ARBA00022989"/>
    </source>
</evidence>
<evidence type="ECO:0000256" key="2">
    <source>
        <dbReference type="ARBA" id="ARBA00010833"/>
    </source>
</evidence>
<evidence type="ECO:0000256" key="6">
    <source>
        <dbReference type="ARBA" id="ARBA00022968"/>
    </source>
</evidence>
<dbReference type="GO" id="GO:0004573">
    <property type="term" value="F:Glc3Man9GlcNAc2 oligosaccharide glucosidase activity"/>
    <property type="evidence" value="ECO:0007669"/>
    <property type="project" value="UniProtKB-UniRule"/>
</dbReference>
<feature type="domain" description="Glycosyl hydrolase family 63 C-terminal" evidence="15">
    <location>
        <begin position="692"/>
        <end position="757"/>
    </location>
</feature>
<name>A0A4Z1NZ27_9PEZI</name>
<evidence type="ECO:0000256" key="1">
    <source>
        <dbReference type="ARBA" id="ARBA00004648"/>
    </source>
</evidence>
<keyword evidence="9 13" id="KW-0325">Glycoprotein</keyword>